<sequence length="82" mass="9221">MLGWIQHGFANILGGKTGYIPESGYNFTARIEDILGHQLDIVVLGATVHEDRFTVLREAGEWAFENYQWDDEPIVETSPEGV</sequence>
<organism evidence="1 2">
    <name type="scientific">Candidatus Magasanikbacteria bacterium GW2011_GWE2_42_7</name>
    <dbReference type="NCBI Taxonomy" id="1619052"/>
    <lineage>
        <taxon>Bacteria</taxon>
        <taxon>Candidatus Magasanikiibacteriota</taxon>
    </lineage>
</organism>
<gene>
    <name evidence="1" type="ORF">UV42_C0036G0037</name>
</gene>
<evidence type="ECO:0000313" key="2">
    <source>
        <dbReference type="Proteomes" id="UP000033867"/>
    </source>
</evidence>
<evidence type="ECO:0000313" key="1">
    <source>
        <dbReference type="EMBL" id="KKS71141.1"/>
    </source>
</evidence>
<accession>A0A0G1DJX3</accession>
<reference evidence="1 2" key="1">
    <citation type="journal article" date="2015" name="Nature">
        <title>rRNA introns, odd ribosomes, and small enigmatic genomes across a large radiation of phyla.</title>
        <authorList>
            <person name="Brown C.T."/>
            <person name="Hug L.A."/>
            <person name="Thomas B.C."/>
            <person name="Sharon I."/>
            <person name="Castelle C.J."/>
            <person name="Singh A."/>
            <person name="Wilkins M.J."/>
            <person name="Williams K.H."/>
            <person name="Banfield J.F."/>
        </authorList>
    </citation>
    <scope>NUCLEOTIDE SEQUENCE [LARGE SCALE GENOMIC DNA]</scope>
</reference>
<dbReference type="EMBL" id="LCEK01000036">
    <property type="protein sequence ID" value="KKS71141.1"/>
    <property type="molecule type" value="Genomic_DNA"/>
</dbReference>
<dbReference type="InterPro" id="IPR012338">
    <property type="entry name" value="Beta-lactam/transpept-like"/>
</dbReference>
<dbReference type="SUPFAM" id="SSF56601">
    <property type="entry name" value="beta-lactamase/transpeptidase-like"/>
    <property type="match status" value="1"/>
</dbReference>
<dbReference type="Gene3D" id="3.40.710.10">
    <property type="entry name" value="DD-peptidase/beta-lactamase superfamily"/>
    <property type="match status" value="1"/>
</dbReference>
<name>A0A0G1DJX3_9BACT</name>
<comment type="caution">
    <text evidence="1">The sequence shown here is derived from an EMBL/GenBank/DDBJ whole genome shotgun (WGS) entry which is preliminary data.</text>
</comment>
<protein>
    <submittedName>
        <fullName evidence="1">Uncharacterized protein</fullName>
    </submittedName>
</protein>
<proteinExistence type="predicted"/>
<dbReference type="AlphaFoldDB" id="A0A0G1DJX3"/>
<dbReference type="Proteomes" id="UP000033867">
    <property type="component" value="Unassembled WGS sequence"/>
</dbReference>